<feature type="compositionally biased region" description="Pro residues" evidence="1">
    <location>
        <begin position="14"/>
        <end position="25"/>
    </location>
</feature>
<protein>
    <submittedName>
        <fullName evidence="2">Uncharacterized protein</fullName>
    </submittedName>
</protein>
<dbReference type="AlphaFoldDB" id="A0A7V7PRW7"/>
<comment type="caution">
    <text evidence="2">The sequence shown here is derived from an EMBL/GenBank/DDBJ whole genome shotgun (WGS) entry which is preliminary data.</text>
</comment>
<evidence type="ECO:0000256" key="1">
    <source>
        <dbReference type="SAM" id="MobiDB-lite"/>
    </source>
</evidence>
<accession>A0A7V7PRW7</accession>
<evidence type="ECO:0000313" key="3">
    <source>
        <dbReference type="Proteomes" id="UP000432089"/>
    </source>
</evidence>
<feature type="compositionally biased region" description="Acidic residues" evidence="1">
    <location>
        <begin position="26"/>
        <end position="35"/>
    </location>
</feature>
<dbReference type="Proteomes" id="UP000432089">
    <property type="component" value="Unassembled WGS sequence"/>
</dbReference>
<dbReference type="EMBL" id="VZDO01000002">
    <property type="protein sequence ID" value="KAB0681747.1"/>
    <property type="molecule type" value="Genomic_DNA"/>
</dbReference>
<organism evidence="2 3">
    <name type="scientific">Plantimonas leprariae</name>
    <dbReference type="NCBI Taxonomy" id="2615207"/>
    <lineage>
        <taxon>Bacteria</taxon>
        <taxon>Pseudomonadati</taxon>
        <taxon>Pseudomonadota</taxon>
        <taxon>Alphaproteobacteria</taxon>
        <taxon>Hyphomicrobiales</taxon>
        <taxon>Aurantimonadaceae</taxon>
        <taxon>Plantimonas</taxon>
    </lineage>
</organism>
<gene>
    <name evidence="2" type="ORF">F6X38_02670</name>
</gene>
<evidence type="ECO:0000313" key="2">
    <source>
        <dbReference type="EMBL" id="KAB0681747.1"/>
    </source>
</evidence>
<name>A0A7V7PRW7_9HYPH</name>
<feature type="region of interest" description="Disordered" evidence="1">
    <location>
        <begin position="1"/>
        <end position="64"/>
    </location>
</feature>
<sequence length="64" mass="6540">MSNIEPNIIDPGKPAVPPGGLPPTIDPDDDGIAEPDDIKEPDSDAPSIEPDPEEGGGATPVIRT</sequence>
<proteinExistence type="predicted"/>
<keyword evidence="3" id="KW-1185">Reference proteome</keyword>
<dbReference type="RefSeq" id="WP_150968008.1">
    <property type="nucleotide sequence ID" value="NZ_VZDO01000002.1"/>
</dbReference>
<reference evidence="2 3" key="1">
    <citation type="submission" date="2019-09" db="EMBL/GenBank/DDBJ databases">
        <title>YIM 132180 draft genome.</title>
        <authorList>
            <person name="Zhang K."/>
        </authorList>
    </citation>
    <scope>NUCLEOTIDE SEQUENCE [LARGE SCALE GENOMIC DNA]</scope>
    <source>
        <strain evidence="2 3">YIM 132180</strain>
    </source>
</reference>